<sequence length="414" mass="47070">MSFCKGIAQTWGRVNKNGLSALSRFSHSTKITKDIFPVVFYSSRNTLRSFSNQHQPIVPGLIGGLRNFSLYTTQQKKAHVTPPDETNWSWKTFSFYQFVPLEEKSLHSFRLSLLKDLEAINVVGRIYIATEGINAQVSCPEHQIEAMRKYIDSLPYFNNLEFNYSTLHVKAFKKLHVRVRHQVVADGLDPSTYDLTQQPNYLTPEEWHDALSKDEKPPLLIDMRNIYEAEIGKFVNSICPDVDTFRDEIKVMKELCEGKKEEPIYMYCTGGIRCSKAGAILASDGFKNVNMLKGGVTAYGRYIKETKRPSLFIGKNFTFDKRLGEPITDDVIGHCHQCDAPADVFTNCHNKICNLLFVQCPNCAAKYKHTCGSSLCIENIETGEGRINSKKQPTILDHTKRVRGKKYISELNLS</sequence>
<dbReference type="EMBL" id="JASJQH010007078">
    <property type="protein sequence ID" value="KAK9718788.1"/>
    <property type="molecule type" value="Genomic_DNA"/>
</dbReference>
<evidence type="ECO:0000313" key="3">
    <source>
        <dbReference type="Proteomes" id="UP001479436"/>
    </source>
</evidence>
<dbReference type="Gene3D" id="3.40.250.10">
    <property type="entry name" value="Rhodanese-like domain"/>
    <property type="match status" value="1"/>
</dbReference>
<accession>A0ABR2W3D1</accession>
<dbReference type="InterPro" id="IPR022111">
    <property type="entry name" value="Rhodanese_C"/>
</dbReference>
<protein>
    <recommendedName>
        <fullName evidence="1">Rhodanese domain-containing protein</fullName>
    </recommendedName>
</protein>
<evidence type="ECO:0000313" key="2">
    <source>
        <dbReference type="EMBL" id="KAK9718788.1"/>
    </source>
</evidence>
<dbReference type="InterPro" id="IPR001763">
    <property type="entry name" value="Rhodanese-like_dom"/>
</dbReference>
<proteinExistence type="predicted"/>
<dbReference type="Pfam" id="PF00581">
    <property type="entry name" value="Rhodanese"/>
    <property type="match status" value="1"/>
</dbReference>
<reference evidence="2 3" key="1">
    <citation type="submission" date="2023-04" db="EMBL/GenBank/DDBJ databases">
        <title>Genome of Basidiobolus ranarum AG-B5.</title>
        <authorList>
            <person name="Stajich J.E."/>
            <person name="Carter-House D."/>
            <person name="Gryganskyi A."/>
        </authorList>
    </citation>
    <scope>NUCLEOTIDE SEQUENCE [LARGE SCALE GENOMIC DNA]</scope>
    <source>
        <strain evidence="2 3">AG-B5</strain>
    </source>
</reference>
<dbReference type="Pfam" id="PF17773">
    <property type="entry name" value="UPF0176_N"/>
    <property type="match status" value="1"/>
</dbReference>
<dbReference type="PANTHER" id="PTHR43846:SF1">
    <property type="entry name" value="TRNA URIDINE(34) HYDROXYLASE"/>
    <property type="match status" value="1"/>
</dbReference>
<dbReference type="Gene3D" id="3.30.70.100">
    <property type="match status" value="1"/>
</dbReference>
<dbReference type="PROSITE" id="PS50206">
    <property type="entry name" value="RHODANESE_3"/>
    <property type="match status" value="1"/>
</dbReference>
<organism evidence="2 3">
    <name type="scientific">Basidiobolus ranarum</name>
    <dbReference type="NCBI Taxonomy" id="34480"/>
    <lineage>
        <taxon>Eukaryota</taxon>
        <taxon>Fungi</taxon>
        <taxon>Fungi incertae sedis</taxon>
        <taxon>Zoopagomycota</taxon>
        <taxon>Entomophthoromycotina</taxon>
        <taxon>Basidiobolomycetes</taxon>
        <taxon>Basidiobolales</taxon>
        <taxon>Basidiobolaceae</taxon>
        <taxon>Basidiobolus</taxon>
    </lineage>
</organism>
<dbReference type="InterPro" id="IPR036873">
    <property type="entry name" value="Rhodanese-like_dom_sf"/>
</dbReference>
<dbReference type="Pfam" id="PF12368">
    <property type="entry name" value="Rhodanese_C"/>
    <property type="match status" value="1"/>
</dbReference>
<comment type="caution">
    <text evidence="2">The sequence shown here is derived from an EMBL/GenBank/DDBJ whole genome shotgun (WGS) entry which is preliminary data.</text>
</comment>
<keyword evidence="3" id="KW-1185">Reference proteome</keyword>
<dbReference type="Proteomes" id="UP001479436">
    <property type="component" value="Unassembled WGS sequence"/>
</dbReference>
<evidence type="ECO:0000259" key="1">
    <source>
        <dbReference type="PROSITE" id="PS50206"/>
    </source>
</evidence>
<feature type="domain" description="Rhodanese" evidence="1">
    <location>
        <begin position="214"/>
        <end position="308"/>
    </location>
</feature>
<dbReference type="SMART" id="SM00450">
    <property type="entry name" value="RHOD"/>
    <property type="match status" value="1"/>
</dbReference>
<dbReference type="NCBIfam" id="NF001133">
    <property type="entry name" value="PRK00142.1-1"/>
    <property type="match status" value="1"/>
</dbReference>
<name>A0ABR2W3D1_9FUNG</name>
<gene>
    <name evidence="2" type="ORF">K7432_005262</name>
</gene>
<dbReference type="InterPro" id="IPR040503">
    <property type="entry name" value="TRHO_N"/>
</dbReference>
<dbReference type="SUPFAM" id="SSF52821">
    <property type="entry name" value="Rhodanese/Cell cycle control phosphatase"/>
    <property type="match status" value="1"/>
</dbReference>
<dbReference type="PANTHER" id="PTHR43846">
    <property type="entry name" value="UPF0176 PROTEIN YCEA"/>
    <property type="match status" value="1"/>
</dbReference>